<evidence type="ECO:0000259" key="22">
    <source>
        <dbReference type="Pfam" id="PF08245"/>
    </source>
</evidence>
<reference evidence="24 26" key="1">
    <citation type="submission" date="2019-09" db="EMBL/GenBank/DDBJ databases">
        <title>Non-baumannii Acinetobacter spp. carrying blaNDM-1 isolated in China.</title>
        <authorList>
            <person name="Cui C."/>
            <person name="Chen C."/>
            <person name="Sun J."/>
            <person name="Liu Y."/>
        </authorList>
    </citation>
    <scope>NUCLEOTIDE SEQUENCE [LARGE SCALE GENOMIC DNA]</scope>
    <source>
        <strain evidence="24 26">B18</strain>
    </source>
</reference>
<evidence type="ECO:0000256" key="15">
    <source>
        <dbReference type="ARBA" id="ARBA00023316"/>
    </source>
</evidence>
<dbReference type="Pfam" id="PF01225">
    <property type="entry name" value="Mur_ligase"/>
    <property type="match status" value="1"/>
</dbReference>
<evidence type="ECO:0000256" key="2">
    <source>
        <dbReference type="ARBA" id="ARBA00004496"/>
    </source>
</evidence>
<feature type="binding site" evidence="19">
    <location>
        <begin position="129"/>
        <end position="135"/>
    </location>
    <ligand>
        <name>ATP</name>
        <dbReference type="ChEBI" id="CHEBI:30616"/>
    </ligand>
</feature>
<dbReference type="UniPathway" id="UPA00219"/>
<evidence type="ECO:0000256" key="11">
    <source>
        <dbReference type="ARBA" id="ARBA00022840"/>
    </source>
</evidence>
<evidence type="ECO:0000256" key="8">
    <source>
        <dbReference type="ARBA" id="ARBA00022598"/>
    </source>
</evidence>
<dbReference type="AlphaFoldDB" id="A0A0F3LK38"/>
<dbReference type="Proteomes" id="UP000593812">
    <property type="component" value="Chromosome"/>
</dbReference>
<evidence type="ECO:0000313" key="26">
    <source>
        <dbReference type="Proteomes" id="UP000503440"/>
    </source>
</evidence>
<keyword evidence="11 19" id="KW-0067">ATP-binding</keyword>
<evidence type="ECO:0000256" key="17">
    <source>
        <dbReference type="ARBA" id="ARBA00060592"/>
    </source>
</evidence>
<keyword evidence="9 19" id="KW-0132">Cell division</keyword>
<comment type="function">
    <text evidence="1 19">Cell wall formation.</text>
</comment>
<reference evidence="23" key="3">
    <citation type="submission" date="2023-10" db="EMBL/GenBank/DDBJ databases">
        <authorList>
            <person name="Sykes E.M.E."/>
            <person name="Khan I.U.H."/>
            <person name="Kumar A."/>
        </authorList>
    </citation>
    <scope>NUCLEOTIDE SEQUENCE</scope>
    <source>
        <strain evidence="23">IK5</strain>
    </source>
</reference>
<dbReference type="EC" id="6.3.2.8" evidence="5 19"/>
<dbReference type="InterPro" id="IPR050061">
    <property type="entry name" value="MurCDEF_pg_biosynth"/>
</dbReference>
<dbReference type="KEGG" id="aid:CTZ23_00615"/>
<protein>
    <recommendedName>
        <fullName evidence="6 19">UDP-N-acetylmuramate--L-alanine ligase</fullName>
        <ecNumber evidence="5 19">6.3.2.8</ecNumber>
    </recommendedName>
    <alternativeName>
        <fullName evidence="18 19">UDP-N-acetylmuramoyl-L-alanine synthetase</fullName>
    </alternativeName>
</protein>
<dbReference type="InterPro" id="IPR005758">
    <property type="entry name" value="UDP-N-AcMur_Ala_ligase_MurC"/>
</dbReference>
<accession>A0A0F3LK38</accession>
<keyword evidence="15 19" id="KW-0961">Cell wall biogenesis/degradation</keyword>
<evidence type="ECO:0000256" key="10">
    <source>
        <dbReference type="ARBA" id="ARBA00022741"/>
    </source>
</evidence>
<evidence type="ECO:0000256" key="18">
    <source>
        <dbReference type="ARBA" id="ARBA00079022"/>
    </source>
</evidence>
<evidence type="ECO:0000313" key="27">
    <source>
        <dbReference type="Proteomes" id="UP000593812"/>
    </source>
</evidence>
<keyword evidence="10 19" id="KW-0547">Nucleotide-binding</keyword>
<dbReference type="FunFam" id="3.40.1190.10:FF:000001">
    <property type="entry name" value="UDP-N-acetylmuramate--L-alanine ligase"/>
    <property type="match status" value="1"/>
</dbReference>
<dbReference type="Gene3D" id="3.40.50.720">
    <property type="entry name" value="NAD(P)-binding Rossmann-like Domain"/>
    <property type="match status" value="1"/>
</dbReference>
<comment type="subcellular location">
    <subcellularLocation>
        <location evidence="2 19">Cytoplasm</location>
    </subcellularLocation>
</comment>
<dbReference type="EMBL" id="CP044455">
    <property type="protein sequence ID" value="QIC69052.1"/>
    <property type="molecule type" value="Genomic_DNA"/>
</dbReference>
<dbReference type="GO" id="GO:0008360">
    <property type="term" value="P:regulation of cell shape"/>
    <property type="evidence" value="ECO:0007669"/>
    <property type="project" value="UniProtKB-KW"/>
</dbReference>
<dbReference type="InterPro" id="IPR013221">
    <property type="entry name" value="Mur_ligase_cen"/>
</dbReference>
<dbReference type="EMBL" id="JAWJYY010000001">
    <property type="protein sequence ID" value="MDV4316895.1"/>
    <property type="molecule type" value="Genomic_DNA"/>
</dbReference>
<dbReference type="RefSeq" id="WP_016658738.1">
    <property type="nucleotide sequence ID" value="NZ_CAXNYR010000003.1"/>
</dbReference>
<evidence type="ECO:0000256" key="12">
    <source>
        <dbReference type="ARBA" id="ARBA00022960"/>
    </source>
</evidence>
<sequence length="482" mass="52576">MSPSIPADQVKELIKVPEMRRIKHIHFVGIGGAGMCGIAEVLKNQGYDVSGSDIKASKTTAQLEENGIRVFIGHSADNIQGANVLVVSTAIDPENPEVKAAIESRIPVVRRAEMLGELMRYRHGIAVAGTHGKTTTTSLVTCMLAEENLDPTYVIGGLLNRTGVNAALGASRYIVAEADESDASFLHLEPMAAIVTNIDADHMDTYGGSFDKLKDTFIEFLHKLPFYGLAVVCGDDANIREIMPRIARPVLTYGFNEDNDIRAVDVDQDGMRTHFTVLRKDREPLRVTVNQPGLHNVLNALAAIGVATDEGVSDGAICRALEGFSGVGRRFQVQGEFELDGGSIKLVDDYGHHPKEVEATIKAARQSHPDRRLVMLFQPHRFSRTRDCFDDFVEVLSQVDQLLLLEVYPAGEKAIVGADSRSLARSIRLRGQVEPILIDPVEGNLETLVQKVLQPNDLLLTQGAGNVGAISIELAQNKLYLK</sequence>
<evidence type="ECO:0000256" key="19">
    <source>
        <dbReference type="HAMAP-Rule" id="MF_00046"/>
    </source>
</evidence>
<evidence type="ECO:0000256" key="5">
    <source>
        <dbReference type="ARBA" id="ARBA00012211"/>
    </source>
</evidence>
<comment type="similarity">
    <text evidence="4 19">Belongs to the MurCDEF family.</text>
</comment>
<evidence type="ECO:0000256" key="6">
    <source>
        <dbReference type="ARBA" id="ARBA00021749"/>
    </source>
</evidence>
<dbReference type="STRING" id="756892.GCA_001922645_02765"/>
<dbReference type="Pfam" id="PF02875">
    <property type="entry name" value="Mur_ligase_C"/>
    <property type="match status" value="1"/>
</dbReference>
<dbReference type="SUPFAM" id="SSF53623">
    <property type="entry name" value="MurD-like peptide ligases, catalytic domain"/>
    <property type="match status" value="1"/>
</dbReference>
<gene>
    <name evidence="19 24" type="primary">murC</name>
    <name evidence="24" type="ORF">FSC09_00730</name>
    <name evidence="25" type="ORF">G0027_09230</name>
    <name evidence="23" type="ORF">MSG88_14315</name>
</gene>
<dbReference type="InterPro" id="IPR000713">
    <property type="entry name" value="Mur_ligase_N"/>
</dbReference>
<comment type="catalytic activity">
    <reaction evidence="16 19">
        <text>UDP-N-acetyl-alpha-D-muramate + L-alanine + ATP = UDP-N-acetyl-alpha-D-muramoyl-L-alanine + ADP + phosphate + H(+)</text>
        <dbReference type="Rhea" id="RHEA:23372"/>
        <dbReference type="ChEBI" id="CHEBI:15378"/>
        <dbReference type="ChEBI" id="CHEBI:30616"/>
        <dbReference type="ChEBI" id="CHEBI:43474"/>
        <dbReference type="ChEBI" id="CHEBI:57972"/>
        <dbReference type="ChEBI" id="CHEBI:70757"/>
        <dbReference type="ChEBI" id="CHEBI:83898"/>
        <dbReference type="ChEBI" id="CHEBI:456216"/>
        <dbReference type="EC" id="6.3.2.8"/>
    </reaction>
</comment>
<dbReference type="GO" id="GO:0008763">
    <property type="term" value="F:UDP-N-acetylmuramate-L-alanine ligase activity"/>
    <property type="evidence" value="ECO:0007669"/>
    <property type="project" value="UniProtKB-UniRule"/>
</dbReference>
<evidence type="ECO:0000313" key="23">
    <source>
        <dbReference type="EMBL" id="MDV4316895.1"/>
    </source>
</evidence>
<dbReference type="HAMAP" id="MF_00046">
    <property type="entry name" value="MurC"/>
    <property type="match status" value="1"/>
</dbReference>
<dbReference type="PANTHER" id="PTHR43445">
    <property type="entry name" value="UDP-N-ACETYLMURAMATE--L-ALANINE LIGASE-RELATED"/>
    <property type="match status" value="1"/>
</dbReference>
<evidence type="ECO:0000259" key="20">
    <source>
        <dbReference type="Pfam" id="PF01225"/>
    </source>
</evidence>
<evidence type="ECO:0000256" key="3">
    <source>
        <dbReference type="ARBA" id="ARBA00004752"/>
    </source>
</evidence>
<dbReference type="SUPFAM" id="SSF53244">
    <property type="entry name" value="MurD-like peptide ligases, peptide-binding domain"/>
    <property type="match status" value="1"/>
</dbReference>
<evidence type="ECO:0000256" key="1">
    <source>
        <dbReference type="ARBA" id="ARBA00003921"/>
    </source>
</evidence>
<evidence type="ECO:0000256" key="7">
    <source>
        <dbReference type="ARBA" id="ARBA00022490"/>
    </source>
</evidence>
<dbReference type="GO" id="GO:0071555">
    <property type="term" value="P:cell wall organization"/>
    <property type="evidence" value="ECO:0007669"/>
    <property type="project" value="UniProtKB-KW"/>
</dbReference>
<keyword evidence="8 19" id="KW-0436">Ligase</keyword>
<dbReference type="NCBIfam" id="TIGR01082">
    <property type="entry name" value="murC"/>
    <property type="match status" value="1"/>
</dbReference>
<comment type="pathway">
    <text evidence="3 19">Cell wall biogenesis; peptidoglycan biosynthesis.</text>
</comment>
<dbReference type="Proteomes" id="UP000503440">
    <property type="component" value="Chromosome"/>
</dbReference>
<comment type="pathway">
    <text evidence="17">Glycan biosynthesis.</text>
</comment>
<organism evidence="24 26">
    <name type="scientific">Acinetobacter indicus</name>
    <dbReference type="NCBI Taxonomy" id="756892"/>
    <lineage>
        <taxon>Bacteria</taxon>
        <taxon>Pseudomonadati</taxon>
        <taxon>Pseudomonadota</taxon>
        <taxon>Gammaproteobacteria</taxon>
        <taxon>Moraxellales</taxon>
        <taxon>Moraxellaceae</taxon>
        <taxon>Acinetobacter</taxon>
    </lineage>
</organism>
<feature type="domain" description="Mur ligase C-terminal" evidence="21">
    <location>
        <begin position="329"/>
        <end position="465"/>
    </location>
</feature>
<keyword evidence="7 19" id="KW-0963">Cytoplasm</keyword>
<dbReference type="InterPro" id="IPR004101">
    <property type="entry name" value="Mur_ligase_C"/>
</dbReference>
<dbReference type="InterPro" id="IPR036565">
    <property type="entry name" value="Mur-like_cat_sf"/>
</dbReference>
<dbReference type="GO" id="GO:0051301">
    <property type="term" value="P:cell division"/>
    <property type="evidence" value="ECO:0007669"/>
    <property type="project" value="UniProtKB-KW"/>
</dbReference>
<evidence type="ECO:0000256" key="4">
    <source>
        <dbReference type="ARBA" id="ARBA00010416"/>
    </source>
</evidence>
<evidence type="ECO:0000313" key="25">
    <source>
        <dbReference type="EMBL" id="QOW43018.1"/>
    </source>
</evidence>
<evidence type="ECO:0000256" key="13">
    <source>
        <dbReference type="ARBA" id="ARBA00022984"/>
    </source>
</evidence>
<evidence type="ECO:0000256" key="16">
    <source>
        <dbReference type="ARBA" id="ARBA00047833"/>
    </source>
</evidence>
<keyword evidence="14 19" id="KW-0131">Cell cycle</keyword>
<feature type="domain" description="Mur ligase N-terminal catalytic" evidence="20">
    <location>
        <begin position="24"/>
        <end position="122"/>
    </location>
</feature>
<dbReference type="Pfam" id="PF08245">
    <property type="entry name" value="Mur_ligase_M"/>
    <property type="match status" value="1"/>
</dbReference>
<dbReference type="Gene3D" id="3.40.1190.10">
    <property type="entry name" value="Mur-like, catalytic domain"/>
    <property type="match status" value="1"/>
</dbReference>
<dbReference type="PANTHER" id="PTHR43445:SF3">
    <property type="entry name" value="UDP-N-ACETYLMURAMATE--L-ALANINE LIGASE"/>
    <property type="match status" value="1"/>
</dbReference>
<dbReference type="FunFam" id="3.40.50.720:FF:000046">
    <property type="entry name" value="UDP-N-acetylmuramate--L-alanine ligase"/>
    <property type="match status" value="1"/>
</dbReference>
<name>A0A0F3LK38_9GAMM</name>
<dbReference type="EMBL" id="CP048654">
    <property type="protein sequence ID" value="QOW43018.1"/>
    <property type="molecule type" value="Genomic_DNA"/>
</dbReference>
<reference evidence="25 27" key="2">
    <citation type="submission" date="2020-02" db="EMBL/GenBank/DDBJ databases">
        <title>Tigecycline-resistant Acinetobacter species from pigs and migratory birds.</title>
        <authorList>
            <person name="Chen C."/>
            <person name="Sun J."/>
            <person name="Liao X.-P."/>
            <person name="Liu Y.-H."/>
        </authorList>
    </citation>
    <scope>NUCLEOTIDE SEQUENCE [LARGE SCALE GENOMIC DNA]</scope>
    <source>
        <strain evidence="25 27">C15_T</strain>
    </source>
</reference>
<dbReference type="GO" id="GO:0009252">
    <property type="term" value="P:peptidoglycan biosynthetic process"/>
    <property type="evidence" value="ECO:0007669"/>
    <property type="project" value="UniProtKB-UniRule"/>
</dbReference>
<dbReference type="GO" id="GO:0005737">
    <property type="term" value="C:cytoplasm"/>
    <property type="evidence" value="ECO:0007669"/>
    <property type="project" value="UniProtKB-SubCell"/>
</dbReference>
<evidence type="ECO:0000259" key="21">
    <source>
        <dbReference type="Pfam" id="PF02875"/>
    </source>
</evidence>
<evidence type="ECO:0000256" key="9">
    <source>
        <dbReference type="ARBA" id="ARBA00022618"/>
    </source>
</evidence>
<proteinExistence type="inferred from homology"/>
<feature type="domain" description="Mur ligase central" evidence="22">
    <location>
        <begin position="127"/>
        <end position="307"/>
    </location>
</feature>
<dbReference type="Proteomes" id="UP001284654">
    <property type="component" value="Unassembled WGS sequence"/>
</dbReference>
<keyword evidence="13 19" id="KW-0573">Peptidoglycan synthesis</keyword>
<keyword evidence="12 19" id="KW-0133">Cell shape</keyword>
<dbReference type="Gene3D" id="3.90.190.20">
    <property type="entry name" value="Mur ligase, C-terminal domain"/>
    <property type="match status" value="1"/>
</dbReference>
<dbReference type="SUPFAM" id="SSF51984">
    <property type="entry name" value="MurCD N-terminal domain"/>
    <property type="match status" value="1"/>
</dbReference>
<dbReference type="InterPro" id="IPR036615">
    <property type="entry name" value="Mur_ligase_C_dom_sf"/>
</dbReference>
<evidence type="ECO:0000313" key="24">
    <source>
        <dbReference type="EMBL" id="QIC69052.1"/>
    </source>
</evidence>
<dbReference type="GO" id="GO:0005524">
    <property type="term" value="F:ATP binding"/>
    <property type="evidence" value="ECO:0007669"/>
    <property type="project" value="UniProtKB-UniRule"/>
</dbReference>
<evidence type="ECO:0000256" key="14">
    <source>
        <dbReference type="ARBA" id="ARBA00023306"/>
    </source>
</evidence>